<name>A0AAD9CWW3_PAPLA</name>
<dbReference type="GO" id="GO:0046132">
    <property type="term" value="P:pyrimidine ribonucleoside biosynthetic process"/>
    <property type="evidence" value="ECO:0007669"/>
    <property type="project" value="TreeGrafter"/>
</dbReference>
<keyword evidence="11" id="KW-1185">Reference proteome</keyword>
<dbReference type="GO" id="GO:0006221">
    <property type="term" value="P:pyrimidine nucleotide biosynthetic process"/>
    <property type="evidence" value="ECO:0007669"/>
    <property type="project" value="UniProtKB-KW"/>
</dbReference>
<dbReference type="EMBL" id="JAODAN010000009">
    <property type="protein sequence ID" value="KAK1922239.1"/>
    <property type="molecule type" value="Genomic_DNA"/>
</dbReference>
<dbReference type="CDD" id="cd06223">
    <property type="entry name" value="PRTases_typeI"/>
    <property type="match status" value="1"/>
</dbReference>
<dbReference type="InterPro" id="IPR029057">
    <property type="entry name" value="PRTase-like"/>
</dbReference>
<keyword evidence="7" id="KW-0808">Transferase</keyword>
<reference evidence="10" key="1">
    <citation type="submission" date="2023-02" db="EMBL/GenBank/DDBJ databases">
        <title>Identification and recombinant expression of a fungal hydrolase from Papiliotrema laurentii that hydrolyzes apple cutin and clears colloidal polyester polyurethane.</title>
        <authorList>
            <consortium name="DOE Joint Genome Institute"/>
            <person name="Roman V.A."/>
            <person name="Bojanowski C."/>
            <person name="Crable B.R."/>
            <person name="Wagner D.N."/>
            <person name="Hung C.S."/>
            <person name="Nadeau L.J."/>
            <person name="Schratz L."/>
            <person name="Haridas S."/>
            <person name="Pangilinan J."/>
            <person name="Lipzen A."/>
            <person name="Na H."/>
            <person name="Yan M."/>
            <person name="Ng V."/>
            <person name="Grigoriev I.V."/>
            <person name="Spatafora J.W."/>
            <person name="Barlow D."/>
            <person name="Biffinger J."/>
            <person name="Kelley-Loughnane N."/>
            <person name="Varaljay V.A."/>
            <person name="Crookes-Goodson W.J."/>
        </authorList>
    </citation>
    <scope>NUCLEOTIDE SEQUENCE</scope>
    <source>
        <strain evidence="10">5307AH</strain>
    </source>
</reference>
<dbReference type="SUPFAM" id="SSF53271">
    <property type="entry name" value="PRTase-like"/>
    <property type="match status" value="1"/>
</dbReference>
<keyword evidence="6" id="KW-0328">Glycosyltransferase</keyword>
<dbReference type="InterPro" id="IPR004467">
    <property type="entry name" value="Or_phspho_trans_dom"/>
</dbReference>
<dbReference type="EC" id="2.4.2.10" evidence="5"/>
<dbReference type="GO" id="GO:0004588">
    <property type="term" value="F:orotate phosphoribosyltransferase activity"/>
    <property type="evidence" value="ECO:0007669"/>
    <property type="project" value="UniProtKB-EC"/>
</dbReference>
<dbReference type="InterPro" id="IPR000836">
    <property type="entry name" value="PRTase_dom"/>
</dbReference>
<evidence type="ECO:0000256" key="8">
    <source>
        <dbReference type="ARBA" id="ARBA00022975"/>
    </source>
</evidence>
<evidence type="ECO:0000256" key="3">
    <source>
        <dbReference type="ARBA" id="ARBA00006340"/>
    </source>
</evidence>
<evidence type="ECO:0000256" key="4">
    <source>
        <dbReference type="ARBA" id="ARBA00011738"/>
    </source>
</evidence>
<dbReference type="Proteomes" id="UP001182556">
    <property type="component" value="Unassembled WGS sequence"/>
</dbReference>
<dbReference type="Pfam" id="PF00156">
    <property type="entry name" value="Pribosyltran"/>
    <property type="match status" value="1"/>
</dbReference>
<dbReference type="FunFam" id="3.40.50.2020:FF:000008">
    <property type="entry name" value="Orotate phosphoribosyltransferase"/>
    <property type="match status" value="1"/>
</dbReference>
<gene>
    <name evidence="10" type="ORF">DB88DRAFT_497648</name>
</gene>
<dbReference type="GO" id="GO:0006207">
    <property type="term" value="P:'de novo' pyrimidine nucleobase biosynthetic process"/>
    <property type="evidence" value="ECO:0007669"/>
    <property type="project" value="TreeGrafter"/>
</dbReference>
<dbReference type="Gene3D" id="3.40.50.2020">
    <property type="match status" value="1"/>
</dbReference>
<organism evidence="10 11">
    <name type="scientific">Papiliotrema laurentii</name>
    <name type="common">Cryptococcus laurentii</name>
    <dbReference type="NCBI Taxonomy" id="5418"/>
    <lineage>
        <taxon>Eukaryota</taxon>
        <taxon>Fungi</taxon>
        <taxon>Dikarya</taxon>
        <taxon>Basidiomycota</taxon>
        <taxon>Agaricomycotina</taxon>
        <taxon>Tremellomycetes</taxon>
        <taxon>Tremellales</taxon>
        <taxon>Rhynchogastremaceae</taxon>
        <taxon>Papiliotrema</taxon>
    </lineage>
</organism>
<feature type="domain" description="Phosphoribosyltransferase" evidence="9">
    <location>
        <begin position="67"/>
        <end position="178"/>
    </location>
</feature>
<dbReference type="PANTHER" id="PTHR46683:SF1">
    <property type="entry name" value="OROTATE PHOSPHORIBOSYLTRANSFERASE 1-RELATED"/>
    <property type="match status" value="1"/>
</dbReference>
<dbReference type="InterPro" id="IPR023031">
    <property type="entry name" value="OPRT"/>
</dbReference>
<evidence type="ECO:0000256" key="5">
    <source>
        <dbReference type="ARBA" id="ARBA00011971"/>
    </source>
</evidence>
<evidence type="ECO:0000256" key="2">
    <source>
        <dbReference type="ARBA" id="ARBA00004889"/>
    </source>
</evidence>
<sequence length="222" mass="24194">MPSLDASKVAFIENAIAHGVLLFGEFTLKSGRVSPYFFNAGLLYSGSLLNATADAYAKILTSSRIPEFDVLFGPAYKGISLAAVTTVALSRDYGRDQTYCYNRKEKKDHGEGGSMVGAPLKGRIVIIDDVLTSGKAVREAIQIIQDAPEATLVGIVQLVDRQERGQGESGKSSVQEVEEDFGVPVEPIIGMNDIMVYLEEKGGMDKELNEMRKYRETYGIKA</sequence>
<accession>A0AAD9CWW3</accession>
<comment type="similarity">
    <text evidence="3">Belongs to the purine/pyrimidine phosphoribosyltransferase family. PyrE subfamily.</text>
</comment>
<evidence type="ECO:0000313" key="11">
    <source>
        <dbReference type="Proteomes" id="UP001182556"/>
    </source>
</evidence>
<dbReference type="HAMAP" id="MF_01208">
    <property type="entry name" value="PyrE"/>
    <property type="match status" value="1"/>
</dbReference>
<dbReference type="NCBIfam" id="TIGR00336">
    <property type="entry name" value="pyrE"/>
    <property type="match status" value="1"/>
</dbReference>
<dbReference type="AlphaFoldDB" id="A0AAD9CWW3"/>
<keyword evidence="8" id="KW-0665">Pyrimidine biosynthesis</keyword>
<evidence type="ECO:0000256" key="1">
    <source>
        <dbReference type="ARBA" id="ARBA00003769"/>
    </source>
</evidence>
<evidence type="ECO:0000313" key="10">
    <source>
        <dbReference type="EMBL" id="KAK1922239.1"/>
    </source>
</evidence>
<evidence type="ECO:0000256" key="7">
    <source>
        <dbReference type="ARBA" id="ARBA00022679"/>
    </source>
</evidence>
<proteinExistence type="inferred from homology"/>
<evidence type="ECO:0000259" key="9">
    <source>
        <dbReference type="Pfam" id="PF00156"/>
    </source>
</evidence>
<comment type="caution">
    <text evidence="10">The sequence shown here is derived from an EMBL/GenBank/DDBJ whole genome shotgun (WGS) entry which is preliminary data.</text>
</comment>
<comment type="pathway">
    <text evidence="2">Pyrimidine metabolism; UMP biosynthesis via de novo pathway; UMP from orotate: step 1/2.</text>
</comment>
<comment type="subunit">
    <text evidence="4">Homodimer.</text>
</comment>
<evidence type="ECO:0000256" key="6">
    <source>
        <dbReference type="ARBA" id="ARBA00022676"/>
    </source>
</evidence>
<protein>
    <recommendedName>
        <fullName evidence="5">orotate phosphoribosyltransferase</fullName>
        <ecNumber evidence="5">2.4.2.10</ecNumber>
    </recommendedName>
</protein>
<comment type="function">
    <text evidence="1">Catalyzes the transfer of a ribosyl phosphate group from 5-phosphoribose 1-diphosphate to orotate, leading to the formation of orotidine monophosphate (OMP).</text>
</comment>
<dbReference type="PANTHER" id="PTHR46683">
    <property type="entry name" value="OROTATE PHOSPHORIBOSYLTRANSFERASE 1-RELATED"/>
    <property type="match status" value="1"/>
</dbReference>
<dbReference type="GO" id="GO:0005737">
    <property type="term" value="C:cytoplasm"/>
    <property type="evidence" value="ECO:0007669"/>
    <property type="project" value="TreeGrafter"/>
</dbReference>